<keyword evidence="3" id="KW-0520">NAD</keyword>
<protein>
    <submittedName>
        <fullName evidence="7">Erythronate-4-phosphate dehydrogenase</fullName>
        <ecNumber evidence="7">1.1.1.290</ecNumber>
    </submittedName>
</protein>
<dbReference type="InterPro" id="IPR024531">
    <property type="entry name" value="Erythronate-4-P_DHase_dimer"/>
</dbReference>
<dbReference type="HAMAP" id="MF_01825">
    <property type="entry name" value="PdxB"/>
    <property type="match status" value="1"/>
</dbReference>
<feature type="domain" description="Erythronate-4-phosphate dehydrogenase dimerisation" evidence="6">
    <location>
        <begin position="301"/>
        <end position="374"/>
    </location>
</feature>
<keyword evidence="2 7" id="KW-0560">Oxidoreductase</keyword>
<dbReference type="GO" id="GO:0033711">
    <property type="term" value="F:4-phosphoerythronate dehydrogenase activity"/>
    <property type="evidence" value="ECO:0007669"/>
    <property type="project" value="UniProtKB-EC"/>
</dbReference>
<name>A0A3B0VQQ3_9ZZZZ</name>
<dbReference type="Pfam" id="PF11890">
    <property type="entry name" value="DUF3410"/>
    <property type="match status" value="1"/>
</dbReference>
<dbReference type="EC" id="1.1.1.290" evidence="7"/>
<dbReference type="GO" id="GO:0046983">
    <property type="term" value="F:protein dimerization activity"/>
    <property type="evidence" value="ECO:0007669"/>
    <property type="project" value="InterPro"/>
</dbReference>
<dbReference type="SUPFAM" id="SSF51735">
    <property type="entry name" value="NAD(P)-binding Rossmann-fold domains"/>
    <property type="match status" value="1"/>
</dbReference>
<dbReference type="Pfam" id="PF02826">
    <property type="entry name" value="2-Hacid_dh_C"/>
    <property type="match status" value="1"/>
</dbReference>
<dbReference type="Gene3D" id="3.30.1370.170">
    <property type="match status" value="1"/>
</dbReference>
<feature type="domain" description="D-isomer specific 2-hydroxyacid dehydrogenase NAD-binding" evidence="5">
    <location>
        <begin position="116"/>
        <end position="260"/>
    </location>
</feature>
<dbReference type="InterPro" id="IPR006140">
    <property type="entry name" value="D-isomer_DH_NAD-bd"/>
</dbReference>
<evidence type="ECO:0000256" key="3">
    <source>
        <dbReference type="ARBA" id="ARBA00023027"/>
    </source>
</evidence>
<dbReference type="InterPro" id="IPR020921">
    <property type="entry name" value="Erythronate-4-P_DHase"/>
</dbReference>
<evidence type="ECO:0000256" key="1">
    <source>
        <dbReference type="ARBA" id="ARBA00022490"/>
    </source>
</evidence>
<dbReference type="GO" id="GO:0051287">
    <property type="term" value="F:NAD binding"/>
    <property type="evidence" value="ECO:0007669"/>
    <property type="project" value="InterPro"/>
</dbReference>
<proteinExistence type="inferred from homology"/>
<dbReference type="CDD" id="cd12158">
    <property type="entry name" value="ErythrP_dh"/>
    <property type="match status" value="1"/>
</dbReference>
<dbReference type="GO" id="GO:0036001">
    <property type="term" value="P:'de novo' pyridoxal 5'-phosphate biosynthetic process"/>
    <property type="evidence" value="ECO:0007669"/>
    <property type="project" value="TreeGrafter"/>
</dbReference>
<gene>
    <name evidence="7" type="ORF">MNBD_GAMMA03-37</name>
</gene>
<dbReference type="SUPFAM" id="SSF52283">
    <property type="entry name" value="Formate/glycerate dehydrogenase catalytic domain-like"/>
    <property type="match status" value="1"/>
</dbReference>
<organism evidence="7">
    <name type="scientific">hydrothermal vent metagenome</name>
    <dbReference type="NCBI Taxonomy" id="652676"/>
    <lineage>
        <taxon>unclassified sequences</taxon>
        <taxon>metagenomes</taxon>
        <taxon>ecological metagenomes</taxon>
    </lineage>
</organism>
<dbReference type="GO" id="GO:0008615">
    <property type="term" value="P:pyridoxine biosynthetic process"/>
    <property type="evidence" value="ECO:0007669"/>
    <property type="project" value="UniProtKB-KW"/>
</dbReference>
<dbReference type="AlphaFoldDB" id="A0A3B0VQQ3"/>
<keyword evidence="1" id="KW-0963">Cytoplasm</keyword>
<reference evidence="7" key="1">
    <citation type="submission" date="2018-06" db="EMBL/GenBank/DDBJ databases">
        <authorList>
            <person name="Zhirakovskaya E."/>
        </authorList>
    </citation>
    <scope>NUCLEOTIDE SEQUENCE</scope>
</reference>
<sequence>MNSPKTLIIDDAIPYAQEIFSHLGRVITVPGKEIQAHTVRHADALIVRSRTQVNQSLLQNSRIQFVGSTVVGLDHIDQRYLQQHNIPFYSAQGCNANSVAEFIIATLLDLAEHFQFNLFKKTLGIIGVGHVGKLVHQKATALGLTCLLNDPPRARFEKDKGGEKNNFVSLEACLTADIITFHTPLTTKGEDATLDLLSAERLKAIQPHQILINAARGGIINESAWQHTPTLANVIDCWENEPNISPPLYQTAYLATPHIAGHSLDAKVAGSSMVYHALCKAWNKPPQTDWQQNLPPLPPVIQLEKKESHQATLHALFKQTHNIQHDDQAIRADNIQQVHQKYEHYRRNYPIYREWHCHTIKTQNDPAHSKLLKALNFRSYLENNAYL</sequence>
<evidence type="ECO:0000313" key="7">
    <source>
        <dbReference type="EMBL" id="VAW45875.1"/>
    </source>
</evidence>
<evidence type="ECO:0000256" key="2">
    <source>
        <dbReference type="ARBA" id="ARBA00023002"/>
    </source>
</evidence>
<dbReference type="PANTHER" id="PTHR42938:SF9">
    <property type="entry name" value="FORMATE DEHYDROGENASE 1"/>
    <property type="match status" value="1"/>
</dbReference>
<dbReference type="PANTHER" id="PTHR42938">
    <property type="entry name" value="FORMATE DEHYDROGENASE 1"/>
    <property type="match status" value="1"/>
</dbReference>
<dbReference type="EMBL" id="UOFC01000081">
    <property type="protein sequence ID" value="VAW45875.1"/>
    <property type="molecule type" value="Genomic_DNA"/>
</dbReference>
<keyword evidence="4" id="KW-0664">Pyridoxine biosynthesis</keyword>
<dbReference type="Gene3D" id="3.40.50.720">
    <property type="entry name" value="NAD(P)-binding Rossmann-like Domain"/>
    <property type="match status" value="2"/>
</dbReference>
<dbReference type="InterPro" id="IPR038251">
    <property type="entry name" value="PdxB_dimer_sf"/>
</dbReference>
<dbReference type="InterPro" id="IPR036291">
    <property type="entry name" value="NAD(P)-bd_dom_sf"/>
</dbReference>
<accession>A0A3B0VQQ3</accession>
<evidence type="ECO:0000259" key="6">
    <source>
        <dbReference type="Pfam" id="PF11890"/>
    </source>
</evidence>
<evidence type="ECO:0000256" key="4">
    <source>
        <dbReference type="ARBA" id="ARBA00023096"/>
    </source>
</evidence>
<dbReference type="GO" id="GO:0005829">
    <property type="term" value="C:cytosol"/>
    <property type="evidence" value="ECO:0007669"/>
    <property type="project" value="TreeGrafter"/>
</dbReference>
<evidence type="ECO:0000259" key="5">
    <source>
        <dbReference type="Pfam" id="PF02826"/>
    </source>
</evidence>